<reference evidence="2 3" key="1">
    <citation type="journal article" date="2012" name="PLoS Pathog.">
        <title>Diverse lifestyles and strategies of plant pathogenesis encoded in the genomes of eighteen Dothideomycetes fungi.</title>
        <authorList>
            <person name="Ohm R.A."/>
            <person name="Feau N."/>
            <person name="Henrissat B."/>
            <person name="Schoch C.L."/>
            <person name="Horwitz B.A."/>
            <person name="Barry K.W."/>
            <person name="Condon B.J."/>
            <person name="Copeland A.C."/>
            <person name="Dhillon B."/>
            <person name="Glaser F."/>
            <person name="Hesse C.N."/>
            <person name="Kosti I."/>
            <person name="LaButti K."/>
            <person name="Lindquist E.A."/>
            <person name="Lucas S."/>
            <person name="Salamov A.A."/>
            <person name="Bradshaw R.E."/>
            <person name="Ciuffetti L."/>
            <person name="Hamelin R.C."/>
            <person name="Kema G.H.J."/>
            <person name="Lawrence C."/>
            <person name="Scott J.A."/>
            <person name="Spatafora J.W."/>
            <person name="Turgeon B.G."/>
            <person name="de Wit P.J.G.M."/>
            <person name="Zhong S."/>
            <person name="Goodwin S.B."/>
            <person name="Grigoriev I.V."/>
        </authorList>
    </citation>
    <scope>NUCLEOTIDE SEQUENCE [LARGE SCALE GENOMIC DNA]</scope>
    <source>
        <strain evidence="2 3">CIRAD86</strain>
    </source>
</reference>
<feature type="region of interest" description="Disordered" evidence="1">
    <location>
        <begin position="754"/>
        <end position="790"/>
    </location>
</feature>
<feature type="compositionally biased region" description="Polar residues" evidence="1">
    <location>
        <begin position="754"/>
        <end position="769"/>
    </location>
</feature>
<dbReference type="AlphaFoldDB" id="M2YH89"/>
<evidence type="ECO:0000256" key="1">
    <source>
        <dbReference type="SAM" id="MobiDB-lite"/>
    </source>
</evidence>
<dbReference type="Proteomes" id="UP000016932">
    <property type="component" value="Unassembled WGS sequence"/>
</dbReference>
<dbReference type="GeneID" id="19334288"/>
<feature type="region of interest" description="Disordered" evidence="1">
    <location>
        <begin position="626"/>
        <end position="682"/>
    </location>
</feature>
<dbReference type="HOGENOM" id="CLU_290538_0_0_1"/>
<feature type="compositionally biased region" description="Polar residues" evidence="1">
    <location>
        <begin position="673"/>
        <end position="682"/>
    </location>
</feature>
<gene>
    <name evidence="2" type="ORF">MYCFIDRAFT_180072</name>
</gene>
<feature type="compositionally biased region" description="Basic and acidic residues" evidence="1">
    <location>
        <begin position="370"/>
        <end position="380"/>
    </location>
</feature>
<accession>M2YH89</accession>
<organism evidence="2 3">
    <name type="scientific">Pseudocercospora fijiensis (strain CIRAD86)</name>
    <name type="common">Black leaf streak disease fungus</name>
    <name type="synonym">Mycosphaerella fijiensis</name>
    <dbReference type="NCBI Taxonomy" id="383855"/>
    <lineage>
        <taxon>Eukaryota</taxon>
        <taxon>Fungi</taxon>
        <taxon>Dikarya</taxon>
        <taxon>Ascomycota</taxon>
        <taxon>Pezizomycotina</taxon>
        <taxon>Dothideomycetes</taxon>
        <taxon>Dothideomycetidae</taxon>
        <taxon>Mycosphaerellales</taxon>
        <taxon>Mycosphaerellaceae</taxon>
        <taxon>Pseudocercospora</taxon>
    </lineage>
</organism>
<feature type="compositionally biased region" description="Polar residues" evidence="1">
    <location>
        <begin position="86"/>
        <end position="97"/>
    </location>
</feature>
<keyword evidence="3" id="KW-1185">Reference proteome</keyword>
<feature type="region of interest" description="Disordered" evidence="1">
    <location>
        <begin position="352"/>
        <end position="415"/>
    </location>
</feature>
<feature type="compositionally biased region" description="Polar residues" evidence="1">
    <location>
        <begin position="958"/>
        <end position="969"/>
    </location>
</feature>
<dbReference type="EMBL" id="KB446567">
    <property type="protein sequence ID" value="EME77195.1"/>
    <property type="molecule type" value="Genomic_DNA"/>
</dbReference>
<dbReference type="VEuPathDB" id="FungiDB:MYCFIDRAFT_180072"/>
<name>M2YH89_PSEFD</name>
<dbReference type="KEGG" id="pfj:MYCFIDRAFT_180072"/>
<feature type="compositionally biased region" description="Polar residues" evidence="1">
    <location>
        <begin position="249"/>
        <end position="262"/>
    </location>
</feature>
<feature type="compositionally biased region" description="Basic and acidic residues" evidence="1">
    <location>
        <begin position="268"/>
        <end position="282"/>
    </location>
</feature>
<feature type="region of interest" description="Disordered" evidence="1">
    <location>
        <begin position="249"/>
        <end position="312"/>
    </location>
</feature>
<proteinExistence type="predicted"/>
<sequence length="1053" mass="116221">MHIGRRRIVARNGLFVIPAARLWRSCRGSSTYSVQAPVWLDSSVVGIVDQAVRLVRRCVATGSLVGKGPARAREPRGSSALEAEQGSASFQTSTPTARTCRDLKARARDLKLDTLKMSEPRPPSRASTDAGANRCSPGWLWRTIMSLKDTCIIGAAPSTPTLESDTTVFRLFDLPRMLGHNIYGFLAHREVGGVVAQEKGVIGAFESVRVLQHLWAFSRTIGQTKNRALSVTQHISVIRDHQIPSRISSLQHNSTQSAQRSSIAHGGRPHEPNDFRYKRVRSDTPSTSLEPSQGIERARGKTRAAGGSPRVVAGCAGCTEVQLRGTAYAHAHRREKHLSDTEDLVTSYTALGQGEEEAPTSLAATASESDSGRSPEEESRTGQLDDSPTKRFPSSPLSPGGRPSFHAPHPPMKELDRHTDRYSAETTKTCTSVFGVLSNNTIIPHKHKHHGDGGPTATDLSALQLSNNCRRWISRFSRQQKIVSSTTKSWLEDFHMMLTWQWTLVLRCPVRLKKTSVPKLHTLANREHRRTMAPPCANWQPSNEVKTKLSKNTMSVCLGCCAAPAPRVPQTRPDGQEKAAELKSCRTLKSAIGLGNEIAEHEGLTIARQSTVTVLRRHVEAPVYFQPQPSTFQPNRHHQVFSPPPSMTPPHSSSGIGHPRNDYHDSTRLRRTPSGQHANQGANLDFHNARTSIQRTLAIRLSMERPCTGIAGKSFERDMQESRPFGYRVNMHWIAWGPDTFSVSLARERNNAYHQNNSINRPPMNDQQPPQTPRAPGMQPDSARMQNKSHNASLLMAESPDETPASPAIMIDEEISDAARGVEQRPIKELRRNHPMKPIKAMFHSAPPDAANLPEQVEVKLPLTWLRRAVERRDQALVLAAALSWAKTKEKSLEVITEGTGWGPPAAPEEPAGQRYDPNYVFAVQAPQAQSVSTGYLAPHERILQAHVNATETKKQDPTNNADSSQNLLSAKKLRKPDSTRFAAGANKISSAVHSFMTRFQNRLCKDNASAFRHPFGSGTKGKTSTPQRFLTGRSRRPTVPTSSSSIRTSARR</sequence>
<feature type="region of interest" description="Disordered" evidence="1">
    <location>
        <begin position="1010"/>
        <end position="1053"/>
    </location>
</feature>
<evidence type="ECO:0000313" key="2">
    <source>
        <dbReference type="EMBL" id="EME77195.1"/>
    </source>
</evidence>
<dbReference type="RefSeq" id="XP_007932242.1">
    <property type="nucleotide sequence ID" value="XM_007934051.1"/>
</dbReference>
<feature type="compositionally biased region" description="Basic and acidic residues" evidence="1">
    <location>
        <begin position="659"/>
        <end position="668"/>
    </location>
</feature>
<feature type="compositionally biased region" description="Low complexity" evidence="1">
    <location>
        <begin position="391"/>
        <end position="405"/>
    </location>
</feature>
<feature type="compositionally biased region" description="Low complexity" evidence="1">
    <location>
        <begin position="1038"/>
        <end position="1053"/>
    </location>
</feature>
<evidence type="ECO:0000313" key="3">
    <source>
        <dbReference type="Proteomes" id="UP000016932"/>
    </source>
</evidence>
<feature type="region of interest" description="Disordered" evidence="1">
    <location>
        <begin position="951"/>
        <end position="976"/>
    </location>
</feature>
<protein>
    <submittedName>
        <fullName evidence="2">Uncharacterized protein</fullName>
    </submittedName>
</protein>
<feature type="region of interest" description="Disordered" evidence="1">
    <location>
        <begin position="66"/>
        <end position="97"/>
    </location>
</feature>